<name>A0A6N9TG00_9ALTE</name>
<dbReference type="RefSeq" id="WP_163106907.1">
    <property type="nucleotide sequence ID" value="NZ_JAAAWO010000008.1"/>
</dbReference>
<organism evidence="3 4">
    <name type="scientific">Alteromonas genovensis</name>
    <dbReference type="NCBI Taxonomy" id="471225"/>
    <lineage>
        <taxon>Bacteria</taxon>
        <taxon>Pseudomonadati</taxon>
        <taxon>Pseudomonadota</taxon>
        <taxon>Gammaproteobacteria</taxon>
        <taxon>Alteromonadales</taxon>
        <taxon>Alteromonadaceae</taxon>
        <taxon>Alteromonas/Salinimonas group</taxon>
        <taxon>Alteromonas</taxon>
    </lineage>
</organism>
<dbReference type="InterPro" id="IPR001173">
    <property type="entry name" value="Glyco_trans_2-like"/>
</dbReference>
<protein>
    <submittedName>
        <fullName evidence="3">Glycosyltransferase</fullName>
    </submittedName>
</protein>
<proteinExistence type="predicted"/>
<dbReference type="GO" id="GO:0016757">
    <property type="term" value="F:glycosyltransferase activity"/>
    <property type="evidence" value="ECO:0007669"/>
    <property type="project" value="UniProtKB-ARBA"/>
</dbReference>
<dbReference type="Pfam" id="PF13439">
    <property type="entry name" value="Glyco_transf_4"/>
    <property type="match status" value="1"/>
</dbReference>
<reference evidence="3 4" key="1">
    <citation type="submission" date="2020-01" db="EMBL/GenBank/DDBJ databases">
        <title>Genomes of bacteria type strains.</title>
        <authorList>
            <person name="Chen J."/>
            <person name="Zhu S."/>
            <person name="Yang J."/>
        </authorList>
    </citation>
    <scope>NUCLEOTIDE SEQUENCE [LARGE SCALE GENOMIC DNA]</scope>
    <source>
        <strain evidence="3 4">LMG 24078</strain>
    </source>
</reference>
<evidence type="ECO:0000259" key="1">
    <source>
        <dbReference type="Pfam" id="PF00535"/>
    </source>
</evidence>
<dbReference type="InterPro" id="IPR028098">
    <property type="entry name" value="Glyco_trans_4-like_N"/>
</dbReference>
<evidence type="ECO:0000313" key="3">
    <source>
        <dbReference type="EMBL" id="NDW16244.1"/>
    </source>
</evidence>
<dbReference type="Proteomes" id="UP000471381">
    <property type="component" value="Unassembled WGS sequence"/>
</dbReference>
<dbReference type="Gene3D" id="3.40.50.2000">
    <property type="entry name" value="Glycogen Phosphorylase B"/>
    <property type="match status" value="2"/>
</dbReference>
<comment type="caution">
    <text evidence="3">The sequence shown here is derived from an EMBL/GenBank/DDBJ whole genome shotgun (WGS) entry which is preliminary data.</text>
</comment>
<feature type="domain" description="Glycosyltransferase 2-like" evidence="1">
    <location>
        <begin position="215"/>
        <end position="320"/>
    </location>
</feature>
<dbReference type="InterPro" id="IPR050834">
    <property type="entry name" value="Glycosyltransf_2"/>
</dbReference>
<dbReference type="Pfam" id="PF13692">
    <property type="entry name" value="Glyco_trans_1_4"/>
    <property type="match status" value="1"/>
</dbReference>
<dbReference type="CDD" id="cd03801">
    <property type="entry name" value="GT4_PimA-like"/>
    <property type="match status" value="1"/>
</dbReference>
<dbReference type="PANTHER" id="PTHR43685:SF2">
    <property type="entry name" value="GLYCOSYLTRANSFERASE 2-LIKE DOMAIN-CONTAINING PROTEIN"/>
    <property type="match status" value="1"/>
</dbReference>
<gene>
    <name evidence="3" type="ORF">GTQ48_12010</name>
</gene>
<sequence length="934" mass="105062">MTDKEYFDPEWYLKQYPDVAAAKIDPKLHFDKHGRREGRLPCNIPSLSLEKKLWSDVQNCDVTLNSLLKISVSNGINGTYAAKVLVDYYLFKKQFSKAKLESDKLCKNIATAEKLFSRAELFLLRFSSLYNAGFENEAERVVNNPNWVNPSKYLAASMLAESNKIECINELYKRACLKELSSKADLVTLDSLISSRATVSASTWLKLLVRKAKVSIIVPAFNAKNVISTSINSLLNQSWKNLEIIVVDDASTDDSYAELVRLYSDINCIRIIKNNENKGAYATRNLGMSMANGDFLTVMDADDWAHPQKIEKQITPLLFNRSLKGTVSHWVRCTEDLKFSKLRAGSSWIHRNVSSLLVRKDVVATIGGWDEVKINADTEFYERCLAKFGRAAIKEVMPGVPLSFGRTHASSLTQNAETHLVTQYGGVRKQHMDFARAWHKNSPDLKLSRDEQQSFPVPLSMLLASSKPSFVRANEASFLKWRKALDENWYGQIYDDVSSMGLDIHDHFWDKGEKEGRYPSSLFNPQAYAYKFEIPHTTSPTWHALNSSSWDFSAPVSITGFAKCDGESHVALFGHAVSETVFGAERSLVDMAKAMSKFDIRVTLYLPSCANIFYIEEIRQYVSKIVFLPLPWANGREEPIEPIAQYLESEFIRFGYDCVYVNTLTLIEPLSAAKRANIPSITHVRELVEFDNDLANLLQESPQLTHERVISSSDYFVANSQETARWLNEPARTRVIYNCVDIPTSIVPMPSVSLKVCMLSSNVKKKGVEDFFEVASLCRGNSNIQFTIFGPITNEVTMAAKQFGDDNVTIAGYVEKPKEVMVAHHIVLALSHFKESFGRTVAEAMSLGRVVVGYNWGAVSELVEQQSGMLVDYKCTSGIVDAILTLNSNRELLASMGNFAAKRAEALFSRDIFDRELVNQIVKVSKKSAKLKGF</sequence>
<keyword evidence="4" id="KW-1185">Reference proteome</keyword>
<dbReference type="Gene3D" id="3.90.550.10">
    <property type="entry name" value="Spore Coat Polysaccharide Biosynthesis Protein SpsA, Chain A"/>
    <property type="match status" value="1"/>
</dbReference>
<dbReference type="SUPFAM" id="SSF53756">
    <property type="entry name" value="UDP-Glycosyltransferase/glycogen phosphorylase"/>
    <property type="match status" value="1"/>
</dbReference>
<dbReference type="InterPro" id="IPR029044">
    <property type="entry name" value="Nucleotide-diphossugar_trans"/>
</dbReference>
<dbReference type="EMBL" id="JAAAWO010000008">
    <property type="protein sequence ID" value="NDW16244.1"/>
    <property type="molecule type" value="Genomic_DNA"/>
</dbReference>
<dbReference type="CDD" id="cd00761">
    <property type="entry name" value="Glyco_tranf_GTA_type"/>
    <property type="match status" value="1"/>
</dbReference>
<dbReference type="Pfam" id="PF00535">
    <property type="entry name" value="Glycos_transf_2"/>
    <property type="match status" value="1"/>
</dbReference>
<dbReference type="AlphaFoldDB" id="A0A6N9TG00"/>
<dbReference type="SUPFAM" id="SSF53448">
    <property type="entry name" value="Nucleotide-diphospho-sugar transferases"/>
    <property type="match status" value="1"/>
</dbReference>
<keyword evidence="3" id="KW-0808">Transferase</keyword>
<evidence type="ECO:0000313" key="4">
    <source>
        <dbReference type="Proteomes" id="UP000471381"/>
    </source>
</evidence>
<feature type="domain" description="Glycosyltransferase subfamily 4-like N-terminal" evidence="2">
    <location>
        <begin position="583"/>
        <end position="742"/>
    </location>
</feature>
<dbReference type="PANTHER" id="PTHR43685">
    <property type="entry name" value="GLYCOSYLTRANSFERASE"/>
    <property type="match status" value="1"/>
</dbReference>
<accession>A0A6N9TG00</accession>
<evidence type="ECO:0000259" key="2">
    <source>
        <dbReference type="Pfam" id="PF13439"/>
    </source>
</evidence>